<sequence>MPIQPRPTHSVSPTASIRSPKVQLVRHAPNASFNIRLSALEQTLLDNTRFDDLDVSSQDFDFEDIFTYNKPKQKLCKVVEVSLPARTR</sequence>
<protein>
    <submittedName>
        <fullName evidence="2">Uncharacterized protein</fullName>
    </submittedName>
</protein>
<dbReference type="RefSeq" id="XP_016240234.1">
    <property type="nucleotide sequence ID" value="XM_016374958.1"/>
</dbReference>
<gene>
    <name evidence="2" type="ORF">PV08_00593</name>
</gene>
<organism evidence="2 3">
    <name type="scientific">Exophiala spinifera</name>
    <dbReference type="NCBI Taxonomy" id="91928"/>
    <lineage>
        <taxon>Eukaryota</taxon>
        <taxon>Fungi</taxon>
        <taxon>Dikarya</taxon>
        <taxon>Ascomycota</taxon>
        <taxon>Pezizomycotina</taxon>
        <taxon>Eurotiomycetes</taxon>
        <taxon>Chaetothyriomycetidae</taxon>
        <taxon>Chaetothyriales</taxon>
        <taxon>Herpotrichiellaceae</taxon>
        <taxon>Exophiala</taxon>
    </lineage>
</organism>
<evidence type="ECO:0000313" key="2">
    <source>
        <dbReference type="EMBL" id="KIW20018.1"/>
    </source>
</evidence>
<feature type="region of interest" description="Disordered" evidence="1">
    <location>
        <begin position="1"/>
        <end position="21"/>
    </location>
</feature>
<dbReference type="GeneID" id="27327676"/>
<accession>A0A0D2BM90</accession>
<name>A0A0D2BM90_9EURO</name>
<dbReference type="OrthoDB" id="10405702at2759"/>
<keyword evidence="3" id="KW-1185">Reference proteome</keyword>
<dbReference type="HOGENOM" id="CLU_131049_1_0_1"/>
<evidence type="ECO:0000256" key="1">
    <source>
        <dbReference type="SAM" id="MobiDB-lite"/>
    </source>
</evidence>
<dbReference type="EMBL" id="KN847492">
    <property type="protein sequence ID" value="KIW20018.1"/>
    <property type="molecule type" value="Genomic_DNA"/>
</dbReference>
<dbReference type="VEuPathDB" id="FungiDB:PV08_00593"/>
<feature type="compositionally biased region" description="Polar residues" evidence="1">
    <location>
        <begin position="7"/>
        <end position="17"/>
    </location>
</feature>
<evidence type="ECO:0000313" key="3">
    <source>
        <dbReference type="Proteomes" id="UP000053328"/>
    </source>
</evidence>
<proteinExistence type="predicted"/>
<dbReference type="Proteomes" id="UP000053328">
    <property type="component" value="Unassembled WGS sequence"/>
</dbReference>
<reference evidence="2 3" key="1">
    <citation type="submission" date="2015-01" db="EMBL/GenBank/DDBJ databases">
        <title>The Genome Sequence of Exophiala spinifera CBS89968.</title>
        <authorList>
            <consortium name="The Broad Institute Genomics Platform"/>
            <person name="Cuomo C."/>
            <person name="de Hoog S."/>
            <person name="Gorbushina A."/>
            <person name="Stielow B."/>
            <person name="Teixiera M."/>
            <person name="Abouelleil A."/>
            <person name="Chapman S.B."/>
            <person name="Priest M."/>
            <person name="Young S.K."/>
            <person name="Wortman J."/>
            <person name="Nusbaum C."/>
            <person name="Birren B."/>
        </authorList>
    </citation>
    <scope>NUCLEOTIDE SEQUENCE [LARGE SCALE GENOMIC DNA]</scope>
    <source>
        <strain evidence="2 3">CBS 89968</strain>
    </source>
</reference>
<dbReference type="AlphaFoldDB" id="A0A0D2BM90"/>